<dbReference type="Gene3D" id="3.40.50.300">
    <property type="entry name" value="P-loop containing nucleotide triphosphate hydrolases"/>
    <property type="match status" value="1"/>
</dbReference>
<accession>U4R4V2</accession>
<feature type="domain" description="ABC transmembrane type-1" evidence="10">
    <location>
        <begin position="519"/>
        <end position="794"/>
    </location>
</feature>
<gene>
    <name evidence="11" type="ORF">L323_03350</name>
</gene>
<feature type="transmembrane region" description="Helical" evidence="8">
    <location>
        <begin position="444"/>
        <end position="465"/>
    </location>
</feature>
<evidence type="ECO:0000256" key="2">
    <source>
        <dbReference type="ARBA" id="ARBA00022692"/>
    </source>
</evidence>
<feature type="transmembrane region" description="Helical" evidence="8">
    <location>
        <begin position="771"/>
        <end position="793"/>
    </location>
</feature>
<evidence type="ECO:0000256" key="7">
    <source>
        <dbReference type="SAM" id="Coils"/>
    </source>
</evidence>
<evidence type="ECO:0000313" key="12">
    <source>
        <dbReference type="Proteomes" id="UP000016860"/>
    </source>
</evidence>
<dbReference type="AlphaFoldDB" id="U4R4V2"/>
<feature type="coiled-coil region" evidence="7">
    <location>
        <begin position="795"/>
        <end position="822"/>
    </location>
</feature>
<dbReference type="Pfam" id="PF00005">
    <property type="entry name" value="ABC_tran"/>
    <property type="match status" value="1"/>
</dbReference>
<dbReference type="InterPro" id="IPR036640">
    <property type="entry name" value="ABC1_TM_sf"/>
</dbReference>
<dbReference type="InterPro" id="IPR011527">
    <property type="entry name" value="ABC1_TM_dom"/>
</dbReference>
<organism evidence="11 12">
    <name type="scientific">Ruminiclostridium papyrosolvens C7</name>
    <dbReference type="NCBI Taxonomy" id="1330534"/>
    <lineage>
        <taxon>Bacteria</taxon>
        <taxon>Bacillati</taxon>
        <taxon>Bacillota</taxon>
        <taxon>Clostridia</taxon>
        <taxon>Eubacteriales</taxon>
        <taxon>Oscillospiraceae</taxon>
        <taxon>Ruminiclostridium</taxon>
    </lineage>
</organism>
<evidence type="ECO:0000256" key="5">
    <source>
        <dbReference type="ARBA" id="ARBA00022989"/>
    </source>
</evidence>
<keyword evidence="5 8" id="KW-1133">Transmembrane helix</keyword>
<sequence>MKKSFIVFVVLLISIFSFSNSVIGETGGLTAQDLNPNSLSQEKISQIELWVRKNLKDGKIPGASIVIVDGDKTVYSKGFGYSDIKTKKSVTEDTLFELGSTSKAFTALGILKMEKEGLVNLNDPVNKYIPWFKMKYSGNYQGKKIDGFVNITLNQLLHHTSGIPFKSIGDIPVSQGEDALEKTVRTQVSKKLDFYPGEKFLYATINYDILGLVIKNVSGQSYEQYVKNNILRPLGLNNTYLFRNEVPLENMSSGYKVKFLGSVKYNAPMYRGNTPAGYYISNAVDVAKWLKIQMNTINPGTFDNSLIDISHIPDRTVAPNGDGSSYACGWSVFQSGGGMISHGGGNPNYSSFFLFRPQEQVGVGILANLNSSYTEVIAYGISNIIRGEKPVNYLSDLYLAIDNASTTITLIALPIALITIFLILILIIQIIKGKRMYVGNVKKVIINTIFLSLFISGLGICMYKIPDALYEGLPWSFIKVWAPQSLIVGISLLITCVIIFCIYFLLTSLFVKKKDKSWFVIAVLSIVSGFGNAIVIFIINEALNRTGGFQTGLLLFFVLGIALYVYGQRLVRIRLLKLTNELVFNTRMNLIDGILRASYEKIEQLENGKIHAGLNNDSEALSNFANVLISAITSLVTLFCCFIYLGIINIYGLLVSIFVIFIAAGLYFIVGRHANKLWEETRDIQNIFFKFINSLVNGFKELKLHNKRQIEFRDDMKESCKEYKDKRIRGDLGFANAFVIGELLFTLVIGVVAFAFPVLFKDIQTSSLRNYIFVFLYMTGPVNGALNSIPQIIGVRISYRRLNDLKKELECEEEQKTNKTESDNKLLRNKFVLELKNVEYSYKNSDGELFKVGPINCSFKSGEVTFITGGNGSGKSTLAKLVTGLYKPDSGAALINNNVTEFEDLSQNYSTVFSDYFLFDKLYGIDYKDKSERMLELLKILHIDDKLSIDNGVFSTTKLSSGQRKRLALLVSYLEDREIYIFDEWAADQDPEFRKYFYEYLLSDLKARGKCVIAVTHDDRYFDKADKIIKMEMGKIAQKTSPLTL</sequence>
<evidence type="ECO:0000256" key="3">
    <source>
        <dbReference type="ARBA" id="ARBA00022741"/>
    </source>
</evidence>
<dbReference type="PROSITE" id="PS50929">
    <property type="entry name" value="ABC_TM1F"/>
    <property type="match status" value="1"/>
</dbReference>
<dbReference type="InterPro" id="IPR001466">
    <property type="entry name" value="Beta-lactam-related"/>
</dbReference>
<dbReference type="OrthoDB" id="9797709at2"/>
<dbReference type="Gene3D" id="1.20.1560.10">
    <property type="entry name" value="ABC transporter type 1, transmembrane domain"/>
    <property type="match status" value="1"/>
</dbReference>
<dbReference type="GO" id="GO:0015833">
    <property type="term" value="P:peptide transport"/>
    <property type="evidence" value="ECO:0007669"/>
    <property type="project" value="InterPro"/>
</dbReference>
<feature type="transmembrane region" description="Helical" evidence="8">
    <location>
        <begin position="651"/>
        <end position="670"/>
    </location>
</feature>
<dbReference type="InterPro" id="IPR050491">
    <property type="entry name" value="AmpC-like"/>
</dbReference>
<dbReference type="SUPFAM" id="SSF90123">
    <property type="entry name" value="ABC transporter transmembrane region"/>
    <property type="match status" value="1"/>
</dbReference>
<dbReference type="SUPFAM" id="SSF56601">
    <property type="entry name" value="beta-lactamase/transpeptidase-like"/>
    <property type="match status" value="1"/>
</dbReference>
<dbReference type="PROSITE" id="PS00211">
    <property type="entry name" value="ABC_TRANSPORTER_1"/>
    <property type="match status" value="1"/>
</dbReference>
<evidence type="ECO:0000256" key="6">
    <source>
        <dbReference type="ARBA" id="ARBA00023136"/>
    </source>
</evidence>
<feature type="transmembrane region" description="Helical" evidence="8">
    <location>
        <begin position="411"/>
        <end position="432"/>
    </location>
</feature>
<dbReference type="GO" id="GO:1904680">
    <property type="term" value="F:peptide transmembrane transporter activity"/>
    <property type="evidence" value="ECO:0007669"/>
    <property type="project" value="InterPro"/>
</dbReference>
<evidence type="ECO:0000313" key="11">
    <source>
        <dbReference type="EMBL" id="EPR13615.1"/>
    </source>
</evidence>
<evidence type="ECO:0000256" key="1">
    <source>
        <dbReference type="ARBA" id="ARBA00004651"/>
    </source>
</evidence>
<feature type="transmembrane region" description="Helical" evidence="8">
    <location>
        <begin position="551"/>
        <end position="567"/>
    </location>
</feature>
<dbReference type="GO" id="GO:0005524">
    <property type="term" value="F:ATP binding"/>
    <property type="evidence" value="ECO:0007669"/>
    <property type="project" value="UniProtKB-KW"/>
</dbReference>
<reference evidence="11 12" key="1">
    <citation type="journal article" date="2013" name="Genome Announc.">
        <title>Draft Genome Sequence of the Cellulolytic Bacterium Clostridium papyrosolvens C7 (ATCC 700395).</title>
        <authorList>
            <person name="Zepeda V."/>
            <person name="Dassa B."/>
            <person name="Borovok I."/>
            <person name="Lamed R."/>
            <person name="Bayer E.A."/>
            <person name="Cate J.H."/>
        </authorList>
    </citation>
    <scope>NUCLEOTIDE SEQUENCE [LARGE SCALE GENOMIC DNA]</scope>
    <source>
        <strain evidence="11 12">C7</strain>
    </source>
</reference>
<dbReference type="STRING" id="1330534.L323_03350"/>
<dbReference type="PROSITE" id="PS50893">
    <property type="entry name" value="ABC_TRANSPORTER_2"/>
    <property type="match status" value="1"/>
</dbReference>
<dbReference type="Proteomes" id="UP000016860">
    <property type="component" value="Unassembled WGS sequence"/>
</dbReference>
<dbReference type="PANTHER" id="PTHR46825">
    <property type="entry name" value="D-ALANYL-D-ALANINE-CARBOXYPEPTIDASE/ENDOPEPTIDASE AMPH"/>
    <property type="match status" value="1"/>
</dbReference>
<keyword evidence="2 8" id="KW-0812">Transmembrane</keyword>
<keyword evidence="3" id="KW-0547">Nucleotide-binding</keyword>
<dbReference type="InterPro" id="IPR017871">
    <property type="entry name" value="ABC_transporter-like_CS"/>
</dbReference>
<feature type="transmembrane region" description="Helical" evidence="8">
    <location>
        <begin position="518"/>
        <end position="539"/>
    </location>
</feature>
<dbReference type="SUPFAM" id="SSF52540">
    <property type="entry name" value="P-loop containing nucleoside triphosphate hydrolases"/>
    <property type="match status" value="1"/>
</dbReference>
<comment type="caution">
    <text evidence="11">The sequence shown here is derived from an EMBL/GenBank/DDBJ whole genome shotgun (WGS) entry which is preliminary data.</text>
</comment>
<name>U4R4V2_9FIRM</name>
<keyword evidence="7" id="KW-0175">Coiled coil</keyword>
<evidence type="ECO:0000259" key="10">
    <source>
        <dbReference type="PROSITE" id="PS50929"/>
    </source>
</evidence>
<feature type="domain" description="ABC transporter" evidence="9">
    <location>
        <begin position="833"/>
        <end position="1045"/>
    </location>
</feature>
<dbReference type="InterPro" id="IPR005898">
    <property type="entry name" value="Cyc_pep_transpt_SyrD/YojI"/>
</dbReference>
<dbReference type="InterPro" id="IPR003593">
    <property type="entry name" value="AAA+_ATPase"/>
</dbReference>
<dbReference type="Gene3D" id="3.40.710.10">
    <property type="entry name" value="DD-peptidase/beta-lactamase superfamily"/>
    <property type="match status" value="1"/>
</dbReference>
<evidence type="ECO:0000259" key="9">
    <source>
        <dbReference type="PROSITE" id="PS50893"/>
    </source>
</evidence>
<dbReference type="InterPro" id="IPR003439">
    <property type="entry name" value="ABC_transporter-like_ATP-bd"/>
</dbReference>
<feature type="transmembrane region" description="Helical" evidence="8">
    <location>
        <begin position="624"/>
        <end position="645"/>
    </location>
</feature>
<evidence type="ECO:0000256" key="8">
    <source>
        <dbReference type="SAM" id="Phobius"/>
    </source>
</evidence>
<evidence type="ECO:0000256" key="4">
    <source>
        <dbReference type="ARBA" id="ARBA00022840"/>
    </source>
</evidence>
<feature type="transmembrane region" description="Helical" evidence="8">
    <location>
        <begin position="734"/>
        <end position="759"/>
    </location>
</feature>
<dbReference type="EMBL" id="ATAY01000017">
    <property type="protein sequence ID" value="EPR13615.1"/>
    <property type="molecule type" value="Genomic_DNA"/>
</dbReference>
<dbReference type="PATRIC" id="fig|1330534.3.peg.668"/>
<protein>
    <submittedName>
        <fullName evidence="11">Peptide ABC transporter</fullName>
    </submittedName>
</protein>
<dbReference type="InterPro" id="IPR012338">
    <property type="entry name" value="Beta-lactam/transpept-like"/>
</dbReference>
<dbReference type="GO" id="GO:0016887">
    <property type="term" value="F:ATP hydrolysis activity"/>
    <property type="evidence" value="ECO:0007669"/>
    <property type="project" value="InterPro"/>
</dbReference>
<dbReference type="RefSeq" id="WP_020814289.1">
    <property type="nucleotide sequence ID" value="NZ_ATAY01000017.1"/>
</dbReference>
<dbReference type="PANTHER" id="PTHR46825:SF11">
    <property type="entry name" value="PENICILLIN-BINDING PROTEIN 4"/>
    <property type="match status" value="1"/>
</dbReference>
<comment type="subcellular location">
    <subcellularLocation>
        <location evidence="1">Cell membrane</location>
        <topology evidence="1">Multi-pass membrane protein</topology>
    </subcellularLocation>
</comment>
<dbReference type="Pfam" id="PF00144">
    <property type="entry name" value="Beta-lactamase"/>
    <property type="match status" value="1"/>
</dbReference>
<feature type="transmembrane region" description="Helical" evidence="8">
    <location>
        <begin position="485"/>
        <end position="506"/>
    </location>
</feature>
<dbReference type="NCBIfam" id="TIGR01194">
    <property type="entry name" value="cyc_pep_trnsptr"/>
    <property type="match status" value="1"/>
</dbReference>
<dbReference type="SMART" id="SM00382">
    <property type="entry name" value="AAA"/>
    <property type="match status" value="1"/>
</dbReference>
<proteinExistence type="predicted"/>
<dbReference type="GO" id="GO:0005886">
    <property type="term" value="C:plasma membrane"/>
    <property type="evidence" value="ECO:0007669"/>
    <property type="project" value="UniProtKB-SubCell"/>
</dbReference>
<keyword evidence="6 8" id="KW-0472">Membrane</keyword>
<dbReference type="InterPro" id="IPR027417">
    <property type="entry name" value="P-loop_NTPase"/>
</dbReference>
<keyword evidence="4" id="KW-0067">ATP-binding</keyword>
<dbReference type="GO" id="GO:0140359">
    <property type="term" value="F:ABC-type transporter activity"/>
    <property type="evidence" value="ECO:0007669"/>
    <property type="project" value="InterPro"/>
</dbReference>